<feature type="transmembrane region" description="Helical" evidence="1">
    <location>
        <begin position="243"/>
        <end position="267"/>
    </location>
</feature>
<accession>A0ABX8W7W6</accession>
<evidence type="ECO:0000313" key="2">
    <source>
        <dbReference type="EMBL" id="QYN53587.1"/>
    </source>
</evidence>
<keyword evidence="3" id="KW-1185">Reference proteome</keyword>
<keyword evidence="1" id="KW-0472">Membrane</keyword>
<proteinExistence type="predicted"/>
<keyword evidence="1" id="KW-1133">Transmembrane helix</keyword>
<dbReference type="RefSeq" id="WP_220220249.1">
    <property type="nucleotide sequence ID" value="NZ_CP048268.1"/>
</dbReference>
<evidence type="ECO:0000313" key="3">
    <source>
        <dbReference type="Proteomes" id="UP000826550"/>
    </source>
</evidence>
<organism evidence="2 3">
    <name type="scientific">Lactobacillus panisapium</name>
    <dbReference type="NCBI Taxonomy" id="2012495"/>
    <lineage>
        <taxon>Bacteria</taxon>
        <taxon>Bacillati</taxon>
        <taxon>Bacillota</taxon>
        <taxon>Bacilli</taxon>
        <taxon>Lactobacillales</taxon>
        <taxon>Lactobacillaceae</taxon>
        <taxon>Lactobacillus</taxon>
    </lineage>
</organism>
<gene>
    <name evidence="2" type="ORF">GYM71_09225</name>
</gene>
<name>A0ABX8W7W6_9LACO</name>
<reference evidence="2 3" key="1">
    <citation type="submission" date="2020-01" db="EMBL/GenBank/DDBJ databases">
        <title>Vast differences in strain-level diversity in the gut microbiota of two closely related honey bee species.</title>
        <authorList>
            <person name="Ellegaard K.M."/>
            <person name="Suenami S."/>
            <person name="Miyazaki R."/>
            <person name="Engel P."/>
        </authorList>
    </citation>
    <scope>NUCLEOTIDE SEQUENCE [LARGE SCALE GENOMIC DNA]</scope>
    <source>
        <strain evidence="2 3">ESL0416</strain>
    </source>
</reference>
<evidence type="ECO:0000256" key="1">
    <source>
        <dbReference type="SAM" id="Phobius"/>
    </source>
</evidence>
<keyword evidence="1" id="KW-0812">Transmembrane</keyword>
<dbReference type="Proteomes" id="UP000826550">
    <property type="component" value="Chromosome"/>
</dbReference>
<dbReference type="EMBL" id="CP048268">
    <property type="protein sequence ID" value="QYN53587.1"/>
    <property type="molecule type" value="Genomic_DNA"/>
</dbReference>
<sequence>MKNLKREIERWSFWKIALIGILCLVIIFVTGFMTAIKLETKPIETVIIDKDSNSVDYFLDEDFNEKIKNKDYNAVDACVNTKLLLSDYNYEYLDPNKPVKTKGKLKKFRPYTFQTNSPDALYLYEFYADNSDELMFEMKHGYDKINEKLAVPVDKIICFNTYNQRFSIYRPSLNLKWNEVKALKEANLYWMNNSDKFSNNFFNALNSIIYNMIPNSSSNISKIKAHNKLAKKKIRQQKIANDIWSSTCWIDFILLLVFGFLLIYKYIIIVKSQKK</sequence>
<protein>
    <submittedName>
        <fullName evidence="2">Uncharacterized protein</fullName>
    </submittedName>
</protein>
<feature type="transmembrane region" description="Helical" evidence="1">
    <location>
        <begin position="12"/>
        <end position="36"/>
    </location>
</feature>